<reference evidence="2" key="1">
    <citation type="submission" date="2022-03" db="EMBL/GenBank/DDBJ databases">
        <title>Draft genome sequence of Aduncisulcus paluster, a free-living microaerophilic Fornicata.</title>
        <authorList>
            <person name="Yuyama I."/>
            <person name="Kume K."/>
            <person name="Tamura T."/>
            <person name="Inagaki Y."/>
            <person name="Hashimoto T."/>
        </authorList>
    </citation>
    <scope>NUCLEOTIDE SEQUENCE</scope>
    <source>
        <strain evidence="2">NY0171</strain>
    </source>
</reference>
<name>A0ABQ5K8P7_9EUKA</name>
<dbReference type="InterPro" id="IPR013856">
    <property type="entry name" value="Peptidase_M4_domain"/>
</dbReference>
<gene>
    <name evidence="2" type="ORF">ADUPG1_004748</name>
</gene>
<dbReference type="InterPro" id="IPR050728">
    <property type="entry name" value="Zinc_Metalloprotease_M4"/>
</dbReference>
<accession>A0ABQ5K8P7</accession>
<dbReference type="Proteomes" id="UP001057375">
    <property type="component" value="Unassembled WGS sequence"/>
</dbReference>
<evidence type="ECO:0000313" key="3">
    <source>
        <dbReference type="Proteomes" id="UP001057375"/>
    </source>
</evidence>
<organism evidence="2 3">
    <name type="scientific">Aduncisulcus paluster</name>
    <dbReference type="NCBI Taxonomy" id="2918883"/>
    <lineage>
        <taxon>Eukaryota</taxon>
        <taxon>Metamonada</taxon>
        <taxon>Carpediemonas-like organisms</taxon>
        <taxon>Aduncisulcus</taxon>
    </lineage>
</organism>
<comment type="caution">
    <text evidence="2">The sequence shown here is derived from an EMBL/GenBank/DDBJ whole genome shotgun (WGS) entry which is preliminary data.</text>
</comment>
<dbReference type="PANTHER" id="PTHR33794">
    <property type="entry name" value="BACILLOLYSIN"/>
    <property type="match status" value="1"/>
</dbReference>
<dbReference type="PANTHER" id="PTHR33794:SF1">
    <property type="entry name" value="BACILLOLYSIN"/>
    <property type="match status" value="1"/>
</dbReference>
<dbReference type="SUPFAM" id="SSF55486">
    <property type="entry name" value="Metalloproteases ('zincins'), catalytic domain"/>
    <property type="match status" value="1"/>
</dbReference>
<evidence type="ECO:0000259" key="1">
    <source>
        <dbReference type="Pfam" id="PF01447"/>
    </source>
</evidence>
<dbReference type="Gene3D" id="3.10.170.10">
    <property type="match status" value="1"/>
</dbReference>
<dbReference type="PRINTS" id="PR00730">
    <property type="entry name" value="THERMOLYSIN"/>
</dbReference>
<dbReference type="InterPro" id="IPR023612">
    <property type="entry name" value="Peptidase_M4"/>
</dbReference>
<dbReference type="EMBL" id="BQXS01007356">
    <property type="protein sequence ID" value="GKT27269.1"/>
    <property type="molecule type" value="Genomic_DNA"/>
</dbReference>
<protein>
    <submittedName>
        <fullName evidence="2">Peptidase M4 like protein</fullName>
    </submittedName>
</protein>
<sequence length="112" mass="12725">WYDKDNELHDEYDGVAVDALVNAGIVYDYYSDMHGRKSFDDNDARIRSTVHYKKDYVNAFWNGYQMVYGDGDGQEYLPFAAALDVVGHELTHAVTEKTANLEYEGESGAINE</sequence>
<evidence type="ECO:0000313" key="2">
    <source>
        <dbReference type="EMBL" id="GKT27269.1"/>
    </source>
</evidence>
<feature type="non-terminal residue" evidence="2">
    <location>
        <position position="1"/>
    </location>
</feature>
<keyword evidence="3" id="KW-1185">Reference proteome</keyword>
<dbReference type="Pfam" id="PF01447">
    <property type="entry name" value="Peptidase_M4"/>
    <property type="match status" value="1"/>
</dbReference>
<proteinExistence type="predicted"/>
<feature type="non-terminal residue" evidence="2">
    <location>
        <position position="112"/>
    </location>
</feature>
<feature type="domain" description="Peptidase M4" evidence="1">
    <location>
        <begin position="3"/>
        <end position="96"/>
    </location>
</feature>